<dbReference type="Pfam" id="PF14248">
    <property type="entry name" value="DUF4345"/>
    <property type="match status" value="1"/>
</dbReference>
<proteinExistence type="predicted"/>
<feature type="transmembrane region" description="Helical" evidence="1">
    <location>
        <begin position="103"/>
        <end position="120"/>
    </location>
</feature>
<evidence type="ECO:0000256" key="1">
    <source>
        <dbReference type="SAM" id="Phobius"/>
    </source>
</evidence>
<protein>
    <submittedName>
        <fullName evidence="2">DUF4345 domain-containing protein</fullName>
    </submittedName>
</protein>
<name>A0A428ZKX3_KIBAR</name>
<feature type="transmembrane region" description="Helical" evidence="1">
    <location>
        <begin position="72"/>
        <end position="91"/>
    </location>
</feature>
<keyword evidence="1" id="KW-1133">Transmembrane helix</keyword>
<feature type="transmembrane region" description="Helical" evidence="1">
    <location>
        <begin position="6"/>
        <end position="26"/>
    </location>
</feature>
<sequence>MATTVIIVVGVFFLAMGVYGLIAPAALARPFRIRVDTPEARSEIRVVYGGFGIAIAMLLGAAAFGAGGIRTGAVIGVGVALAGMTFGRVVSRLADASTSFYPVWFYFCVEAVCSVLLFLVA</sequence>
<keyword evidence="1" id="KW-0812">Transmembrane</keyword>
<organism evidence="2 3">
    <name type="scientific">Kibdelosporangium aridum</name>
    <dbReference type="NCBI Taxonomy" id="2030"/>
    <lineage>
        <taxon>Bacteria</taxon>
        <taxon>Bacillati</taxon>
        <taxon>Actinomycetota</taxon>
        <taxon>Actinomycetes</taxon>
        <taxon>Pseudonocardiales</taxon>
        <taxon>Pseudonocardiaceae</taxon>
        <taxon>Kibdelosporangium</taxon>
    </lineage>
</organism>
<dbReference type="EMBL" id="QHKI01000004">
    <property type="protein sequence ID" value="RSM88713.1"/>
    <property type="molecule type" value="Genomic_DNA"/>
</dbReference>
<comment type="caution">
    <text evidence="2">The sequence shown here is derived from an EMBL/GenBank/DDBJ whole genome shotgun (WGS) entry which is preliminary data.</text>
</comment>
<dbReference type="InterPro" id="IPR025597">
    <property type="entry name" value="DUF4345"/>
</dbReference>
<dbReference type="RefSeq" id="WP_037272826.1">
    <property type="nucleotide sequence ID" value="NZ_QHKI01000004.1"/>
</dbReference>
<evidence type="ECO:0000313" key="2">
    <source>
        <dbReference type="EMBL" id="RSM88713.1"/>
    </source>
</evidence>
<dbReference type="OrthoDB" id="8481950at2"/>
<evidence type="ECO:0000313" key="3">
    <source>
        <dbReference type="Proteomes" id="UP000287547"/>
    </source>
</evidence>
<feature type="transmembrane region" description="Helical" evidence="1">
    <location>
        <begin position="46"/>
        <end position="66"/>
    </location>
</feature>
<reference evidence="2 3" key="1">
    <citation type="submission" date="2018-05" db="EMBL/GenBank/DDBJ databases">
        <title>Evolution of GPA BGCs.</title>
        <authorList>
            <person name="Waglechner N."/>
            <person name="Wright G.D."/>
        </authorList>
    </citation>
    <scope>NUCLEOTIDE SEQUENCE [LARGE SCALE GENOMIC DNA]</scope>
    <source>
        <strain evidence="2 3">A82846</strain>
    </source>
</reference>
<keyword evidence="1" id="KW-0472">Membrane</keyword>
<gene>
    <name evidence="2" type="ORF">DMH04_08840</name>
</gene>
<dbReference type="AlphaFoldDB" id="A0A428ZKX3"/>
<accession>A0A428ZKX3</accession>
<dbReference type="Proteomes" id="UP000287547">
    <property type="component" value="Unassembled WGS sequence"/>
</dbReference>